<dbReference type="AlphaFoldDB" id="A0ABD3RRS4"/>
<protein>
    <submittedName>
        <fullName evidence="2">Uncharacterized protein</fullName>
    </submittedName>
</protein>
<proteinExistence type="predicted"/>
<reference evidence="2 3" key="1">
    <citation type="submission" date="2024-10" db="EMBL/GenBank/DDBJ databases">
        <title>Updated reference genomes for cyclostephanoid diatoms.</title>
        <authorList>
            <person name="Roberts W.R."/>
            <person name="Alverson A.J."/>
        </authorList>
    </citation>
    <scope>NUCLEOTIDE SEQUENCE [LARGE SCALE GENOMIC DNA]</scope>
    <source>
        <strain evidence="2 3">AJA228-03</strain>
    </source>
</reference>
<dbReference type="Proteomes" id="UP001530377">
    <property type="component" value="Unassembled WGS sequence"/>
</dbReference>
<evidence type="ECO:0000313" key="2">
    <source>
        <dbReference type="EMBL" id="KAL3815634.1"/>
    </source>
</evidence>
<comment type="caution">
    <text evidence="2">The sequence shown here is derived from an EMBL/GenBank/DDBJ whole genome shotgun (WGS) entry which is preliminary data.</text>
</comment>
<dbReference type="EMBL" id="JALLPB020000188">
    <property type="protein sequence ID" value="KAL3815634.1"/>
    <property type="molecule type" value="Genomic_DNA"/>
</dbReference>
<organism evidence="2 3">
    <name type="scientific">Cyclostephanos tholiformis</name>
    <dbReference type="NCBI Taxonomy" id="382380"/>
    <lineage>
        <taxon>Eukaryota</taxon>
        <taxon>Sar</taxon>
        <taxon>Stramenopiles</taxon>
        <taxon>Ochrophyta</taxon>
        <taxon>Bacillariophyta</taxon>
        <taxon>Coscinodiscophyceae</taxon>
        <taxon>Thalassiosirophycidae</taxon>
        <taxon>Stephanodiscales</taxon>
        <taxon>Stephanodiscaceae</taxon>
        <taxon>Cyclostephanos</taxon>
    </lineage>
</organism>
<sequence length="251" mass="27900">MLLTMDEELYYMPPILNAAVPVNGGEPVRKLPPPPILRHHRPDEFALADETLSMMVADSELLPISAARHDWFPPHCGDGYNDQDENNSDRRFEEARVSSRVEEYDDGTSSTRTSISSSSPEGGSRPATTMRRRANTHDVGTIIPSFFCPSAVARRRASANDSVATTTTTKMTTKNPSPHAVMCCEVDGTKSMGRRRRKEDLESHSRKVSSIPESHVDCDESMILGSGGFCEVRLARVRRMTMDDSAKEDKR</sequence>
<feature type="compositionally biased region" description="Basic and acidic residues" evidence="1">
    <location>
        <begin position="87"/>
        <end position="102"/>
    </location>
</feature>
<feature type="region of interest" description="Disordered" evidence="1">
    <location>
        <begin position="192"/>
        <end position="214"/>
    </location>
</feature>
<feature type="region of interest" description="Disordered" evidence="1">
    <location>
        <begin position="75"/>
        <end position="130"/>
    </location>
</feature>
<name>A0ABD3RRS4_9STRA</name>
<accession>A0ABD3RRS4</accession>
<evidence type="ECO:0000313" key="3">
    <source>
        <dbReference type="Proteomes" id="UP001530377"/>
    </source>
</evidence>
<evidence type="ECO:0000256" key="1">
    <source>
        <dbReference type="SAM" id="MobiDB-lite"/>
    </source>
</evidence>
<feature type="compositionally biased region" description="Low complexity" evidence="1">
    <location>
        <begin position="107"/>
        <end position="124"/>
    </location>
</feature>
<keyword evidence="3" id="KW-1185">Reference proteome</keyword>
<gene>
    <name evidence="2" type="ORF">ACHAXA_006909</name>
</gene>